<dbReference type="GeneID" id="725101"/>
<accession>A0A7M7G1H4</accession>
<accession>A0A8B6XD84</accession>
<proteinExistence type="predicted"/>
<dbReference type="Proteomes" id="UP000005203">
    <property type="component" value="Linkage group LG2"/>
</dbReference>
<dbReference type="RefSeq" id="XP_001120007.2">
    <property type="nucleotide sequence ID" value="XM_001120007.5"/>
</dbReference>
<sequence>MAITSDAMYQSRIIAPSFVSSNMYYGCVQHCKKETQHNVMLEHIGISKPSLIDCCSYDTLMEIDEDGCDYSMTSDYLNNDSIILKATVQNRLKASDKLQSQQQTTYDADMFQRRSRKRHNSDFNPTSQLKKLRRGGGKDHVHEDTTSTKDYGSTPCESEAFQVNIIDNNVQQSMIKNKNWTTESHINLSNSNCEELLFNDSHKSLENIVEYENMLFETHGCSIYQFYRLQLDNNDCAEF</sequence>
<evidence type="ECO:0000256" key="1">
    <source>
        <dbReference type="SAM" id="MobiDB-lite"/>
    </source>
</evidence>
<feature type="region of interest" description="Disordered" evidence="1">
    <location>
        <begin position="112"/>
        <end position="154"/>
    </location>
</feature>
<organism evidence="2">
    <name type="scientific">Apis mellifera</name>
    <name type="common">Honeybee</name>
    <dbReference type="NCBI Taxonomy" id="7460"/>
    <lineage>
        <taxon>Eukaryota</taxon>
        <taxon>Metazoa</taxon>
        <taxon>Ecdysozoa</taxon>
        <taxon>Arthropoda</taxon>
        <taxon>Hexapoda</taxon>
        <taxon>Insecta</taxon>
        <taxon>Pterygota</taxon>
        <taxon>Neoptera</taxon>
        <taxon>Endopterygota</taxon>
        <taxon>Hymenoptera</taxon>
        <taxon>Apocrita</taxon>
        <taxon>Aculeata</taxon>
        <taxon>Apoidea</taxon>
        <taxon>Anthophila</taxon>
        <taxon>Apidae</taxon>
        <taxon>Apis</taxon>
    </lineage>
</organism>
<feature type="compositionally biased region" description="Basic and acidic residues" evidence="1">
    <location>
        <begin position="136"/>
        <end position="147"/>
    </location>
</feature>
<reference evidence="2" key="1">
    <citation type="submission" date="2021-01" db="UniProtKB">
        <authorList>
            <consortium name="EnsemblMetazoa"/>
        </authorList>
    </citation>
    <scope>IDENTIFICATION</scope>
    <source>
        <strain evidence="2">DH4</strain>
    </source>
</reference>
<evidence type="ECO:0000313" key="4">
    <source>
        <dbReference type="RefSeq" id="XP_001120007.2"/>
    </source>
</evidence>
<evidence type="ECO:0000313" key="2">
    <source>
        <dbReference type="EnsemblMetazoa" id="XP_001120007"/>
    </source>
</evidence>
<reference evidence="4" key="2">
    <citation type="submission" date="2025-04" db="UniProtKB">
        <authorList>
            <consortium name="RefSeq"/>
        </authorList>
    </citation>
    <scope>IDENTIFICATION</scope>
    <source>
        <strain evidence="4">DH4</strain>
        <tissue evidence="4">Whole body</tissue>
    </source>
</reference>
<evidence type="ECO:0000313" key="3">
    <source>
        <dbReference type="Proteomes" id="UP000005203"/>
    </source>
</evidence>
<keyword evidence="3" id="KW-1185">Reference proteome</keyword>
<dbReference type="KEGG" id="ame:725101"/>
<dbReference type="OrthoDB" id="7690177at2759"/>
<dbReference type="AlphaFoldDB" id="A0A7M7G1H4"/>
<name>A0A7M7G1H4_APIME</name>
<protein>
    <submittedName>
        <fullName evidence="4">Uncharacterized protein LOC725101</fullName>
    </submittedName>
</protein>
<dbReference type="EnsemblMetazoa" id="XM_001120007">
    <property type="protein sequence ID" value="XP_001120007"/>
    <property type="gene ID" value="LOC725101"/>
</dbReference>
<gene>
    <name evidence="4" type="primary">LOC725101</name>
</gene>